<feature type="compositionally biased region" description="Basic and acidic residues" evidence="1">
    <location>
        <begin position="13"/>
        <end position="31"/>
    </location>
</feature>
<evidence type="ECO:0000256" key="1">
    <source>
        <dbReference type="SAM" id="MobiDB-lite"/>
    </source>
</evidence>
<comment type="caution">
    <text evidence="2">The sequence shown here is derived from an EMBL/GenBank/DDBJ whole genome shotgun (WGS) entry which is preliminary data.</text>
</comment>
<dbReference type="EMBL" id="MU129000">
    <property type="protein sequence ID" value="KAF9511412.1"/>
    <property type="molecule type" value="Genomic_DNA"/>
</dbReference>
<reference evidence="2" key="1">
    <citation type="journal article" date="2020" name="Nat. Commun.">
        <title>Large-scale genome sequencing of mycorrhizal fungi provides insights into the early evolution of symbiotic traits.</title>
        <authorList>
            <person name="Miyauchi S."/>
            <person name="Kiss E."/>
            <person name="Kuo A."/>
            <person name="Drula E."/>
            <person name="Kohler A."/>
            <person name="Sanchez-Garcia M."/>
            <person name="Morin E."/>
            <person name="Andreopoulos B."/>
            <person name="Barry K.W."/>
            <person name="Bonito G."/>
            <person name="Buee M."/>
            <person name="Carver A."/>
            <person name="Chen C."/>
            <person name="Cichocki N."/>
            <person name="Clum A."/>
            <person name="Culley D."/>
            <person name="Crous P.W."/>
            <person name="Fauchery L."/>
            <person name="Girlanda M."/>
            <person name="Hayes R.D."/>
            <person name="Keri Z."/>
            <person name="LaButti K."/>
            <person name="Lipzen A."/>
            <person name="Lombard V."/>
            <person name="Magnuson J."/>
            <person name="Maillard F."/>
            <person name="Murat C."/>
            <person name="Nolan M."/>
            <person name="Ohm R.A."/>
            <person name="Pangilinan J."/>
            <person name="Pereira M.F."/>
            <person name="Perotto S."/>
            <person name="Peter M."/>
            <person name="Pfister S."/>
            <person name="Riley R."/>
            <person name="Sitrit Y."/>
            <person name="Stielow J.B."/>
            <person name="Szollosi G."/>
            <person name="Zifcakova L."/>
            <person name="Stursova M."/>
            <person name="Spatafora J.W."/>
            <person name="Tedersoo L."/>
            <person name="Vaario L.M."/>
            <person name="Yamada A."/>
            <person name="Yan M."/>
            <person name="Wang P."/>
            <person name="Xu J."/>
            <person name="Bruns T."/>
            <person name="Baldrian P."/>
            <person name="Vilgalys R."/>
            <person name="Dunand C."/>
            <person name="Henrissat B."/>
            <person name="Grigoriev I.V."/>
            <person name="Hibbett D."/>
            <person name="Nagy L.G."/>
            <person name="Martin F.M."/>
        </authorList>
    </citation>
    <scope>NUCLEOTIDE SEQUENCE</scope>
    <source>
        <strain evidence="2">UP504</strain>
    </source>
</reference>
<evidence type="ECO:0000313" key="2">
    <source>
        <dbReference type="EMBL" id="KAF9511412.1"/>
    </source>
</evidence>
<accession>A0A9P6ATI6</accession>
<keyword evidence="3" id="KW-1185">Reference proteome</keyword>
<proteinExistence type="predicted"/>
<organism evidence="2 3">
    <name type="scientific">Hydnum rufescens UP504</name>
    <dbReference type="NCBI Taxonomy" id="1448309"/>
    <lineage>
        <taxon>Eukaryota</taxon>
        <taxon>Fungi</taxon>
        <taxon>Dikarya</taxon>
        <taxon>Basidiomycota</taxon>
        <taxon>Agaricomycotina</taxon>
        <taxon>Agaricomycetes</taxon>
        <taxon>Cantharellales</taxon>
        <taxon>Hydnaceae</taxon>
        <taxon>Hydnum</taxon>
    </lineage>
</organism>
<gene>
    <name evidence="2" type="ORF">BS47DRAFT_1395058</name>
</gene>
<dbReference type="AlphaFoldDB" id="A0A9P6ATI6"/>
<protein>
    <submittedName>
        <fullName evidence="2">Uncharacterized protein</fullName>
    </submittedName>
</protein>
<feature type="region of interest" description="Disordered" evidence="1">
    <location>
        <begin position="1"/>
        <end position="36"/>
    </location>
</feature>
<evidence type="ECO:0000313" key="3">
    <source>
        <dbReference type="Proteomes" id="UP000886523"/>
    </source>
</evidence>
<name>A0A9P6ATI6_9AGAM</name>
<dbReference type="Proteomes" id="UP000886523">
    <property type="component" value="Unassembled WGS sequence"/>
</dbReference>
<sequence length="131" mass="14760">MGHTSSLLGSEDGNNKDGEDGEEIKHDNNNDDKDETCDSMAHIKIAKQPHAPIVAITEVVELFHTLDLISSICWYVHQNGEDGTNTRTGCFYYNPMALPIKFSTIDIWTSLQLTLPPFNEFYEDETSTIYC</sequence>